<reference evidence="2" key="1">
    <citation type="submission" date="2020-02" db="EMBL/GenBank/DDBJ databases">
        <authorList>
            <person name="Meier V. D."/>
        </authorList>
    </citation>
    <scope>NUCLEOTIDE SEQUENCE</scope>
    <source>
        <strain evidence="2">AVDCRST_MAG12</strain>
    </source>
</reference>
<dbReference type="AlphaFoldDB" id="A0A6J4RCM3"/>
<evidence type="ECO:0000313" key="2">
    <source>
        <dbReference type="EMBL" id="CAA9465366.1"/>
    </source>
</evidence>
<sequence length="39" mass="4351">RGRSSRWTPRGACAASSRSSRSPARCARSSTRLPQPHRR</sequence>
<feature type="non-terminal residue" evidence="2">
    <location>
        <position position="39"/>
    </location>
</feature>
<gene>
    <name evidence="2" type="ORF">AVDCRST_MAG12-248</name>
</gene>
<name>A0A6J4RCM3_9ACTN</name>
<dbReference type="EMBL" id="CADCVK010000031">
    <property type="protein sequence ID" value="CAA9465366.1"/>
    <property type="molecule type" value="Genomic_DNA"/>
</dbReference>
<organism evidence="2">
    <name type="scientific">uncultured Rubrobacteraceae bacterium</name>
    <dbReference type="NCBI Taxonomy" id="349277"/>
    <lineage>
        <taxon>Bacteria</taxon>
        <taxon>Bacillati</taxon>
        <taxon>Actinomycetota</taxon>
        <taxon>Rubrobacteria</taxon>
        <taxon>Rubrobacterales</taxon>
        <taxon>Rubrobacteraceae</taxon>
        <taxon>environmental samples</taxon>
    </lineage>
</organism>
<protein>
    <submittedName>
        <fullName evidence="2">Uncharacterized protein</fullName>
    </submittedName>
</protein>
<feature type="non-terminal residue" evidence="2">
    <location>
        <position position="1"/>
    </location>
</feature>
<feature type="region of interest" description="Disordered" evidence="1">
    <location>
        <begin position="1"/>
        <end position="39"/>
    </location>
</feature>
<evidence type="ECO:0000256" key="1">
    <source>
        <dbReference type="SAM" id="MobiDB-lite"/>
    </source>
</evidence>
<proteinExistence type="predicted"/>
<accession>A0A6J4RCM3</accession>
<feature type="compositionally biased region" description="Low complexity" evidence="1">
    <location>
        <begin position="9"/>
        <end position="30"/>
    </location>
</feature>